<evidence type="ECO:0000256" key="3">
    <source>
        <dbReference type="ARBA" id="ARBA00022475"/>
    </source>
</evidence>
<keyword evidence="5" id="KW-0272">Extracellular matrix</keyword>
<feature type="domain" description="ZP" evidence="21">
    <location>
        <begin position="156"/>
        <end position="429"/>
    </location>
</feature>
<dbReference type="PROSITE" id="PS51034">
    <property type="entry name" value="ZP_2"/>
    <property type="match status" value="1"/>
</dbReference>
<sequence length="506" mass="56465">MKDPRTRLLINEFLNSLLHHESCRMGFYNCIVENCCLLISVQVMGVISVLVQLVEISKHALPCLLIQNSYFLMTLRIEGLESVSKVLLYEEDLKCPTHLPALDVPSNSVCQGVQRQDRLPCATQPVSQGECEERGCCYTTEDHRVPCYYGNTVTTHCTPDGYFSIAVSRDVTLPSLILDSVHLVSGYGSGCVPVTKNGAFVLYKFPLSSCGTTFLGAGDQGIYANELVAHHDVKNWNTGSLMQDSTFRLHVSCRYSTGSFLPLMVQVFTLPPPPSITQFGPLSLELRIATNQQYSKYYANGDYPVVKLLKDSVFLEVRILQRTDPDLVLVLHECWATPSTNPLQRPQWPILMNRCPYEGDNYQTRFILVGAVSGLQFPSHYQRFVISTFSTASQQALTGPVYFHCSAAACVPSTVESCVAHCPRIRARRSLENQALQDTPRSLVMAEGPVDFQMEKEQENVEQKGSHWSSPVLSKEWERALVVAVGAVFVALSLVGLRKYSKRTKM</sequence>
<organism evidence="23 24">
    <name type="scientific">Podarcis muralis</name>
    <name type="common">Wall lizard</name>
    <name type="synonym">Lacerta muralis</name>
    <dbReference type="NCBI Taxonomy" id="64176"/>
    <lineage>
        <taxon>Eukaryota</taxon>
        <taxon>Metazoa</taxon>
        <taxon>Chordata</taxon>
        <taxon>Craniata</taxon>
        <taxon>Vertebrata</taxon>
        <taxon>Euteleostomi</taxon>
        <taxon>Lepidosauria</taxon>
        <taxon>Squamata</taxon>
        <taxon>Bifurcata</taxon>
        <taxon>Unidentata</taxon>
        <taxon>Episquamata</taxon>
        <taxon>Laterata</taxon>
        <taxon>Lacertibaenia</taxon>
        <taxon>Lacertidae</taxon>
        <taxon>Podarcis</taxon>
    </lineage>
</organism>
<evidence type="ECO:0000256" key="5">
    <source>
        <dbReference type="ARBA" id="ARBA00022530"/>
    </source>
</evidence>
<evidence type="ECO:0000256" key="7">
    <source>
        <dbReference type="ARBA" id="ARBA00022692"/>
    </source>
</evidence>
<dbReference type="PROSITE" id="PS00682">
    <property type="entry name" value="ZP_1"/>
    <property type="match status" value="1"/>
</dbReference>
<feature type="transmembrane region" description="Helical" evidence="20">
    <location>
        <begin position="480"/>
        <end position="497"/>
    </location>
</feature>
<evidence type="ECO:0000256" key="20">
    <source>
        <dbReference type="SAM" id="Phobius"/>
    </source>
</evidence>
<evidence type="ECO:0000259" key="21">
    <source>
        <dbReference type="PROSITE" id="PS51034"/>
    </source>
</evidence>
<dbReference type="InterPro" id="IPR000519">
    <property type="entry name" value="P_trefoil_dom"/>
</dbReference>
<evidence type="ECO:0000256" key="11">
    <source>
        <dbReference type="ARBA" id="ARBA00023170"/>
    </source>
</evidence>
<dbReference type="InterPro" id="IPR017977">
    <property type="entry name" value="ZP_dom_CS"/>
</dbReference>
<evidence type="ECO:0000256" key="16">
    <source>
        <dbReference type="ARBA" id="ARBA00040238"/>
    </source>
</evidence>
<dbReference type="GO" id="GO:0032190">
    <property type="term" value="F:acrosin binding"/>
    <property type="evidence" value="ECO:0007669"/>
    <property type="project" value="TreeGrafter"/>
</dbReference>
<dbReference type="InterPro" id="IPR051148">
    <property type="entry name" value="Zona_Pellucida_Domain_gp"/>
</dbReference>
<accession>A0A670IF59</accession>
<dbReference type="InterPro" id="IPR001507">
    <property type="entry name" value="ZP_dom"/>
</dbReference>
<dbReference type="GO" id="GO:0005886">
    <property type="term" value="C:plasma membrane"/>
    <property type="evidence" value="ECO:0007669"/>
    <property type="project" value="UniProtKB-SubCell"/>
</dbReference>
<evidence type="ECO:0000256" key="8">
    <source>
        <dbReference type="ARBA" id="ARBA00022989"/>
    </source>
</evidence>
<keyword evidence="24" id="KW-1185">Reference proteome</keyword>
<evidence type="ECO:0000256" key="14">
    <source>
        <dbReference type="ARBA" id="ARBA00024183"/>
    </source>
</evidence>
<comment type="subcellular location">
    <subcellularLocation>
        <location evidence="1">Cell membrane</location>
        <topology evidence="1">Single-pass type I membrane protein</topology>
    </subcellularLocation>
    <subcellularLocation>
        <location evidence="14">Zona pellucida</location>
    </subcellularLocation>
</comment>
<keyword evidence="12" id="KW-0325">Glycoprotein</keyword>
<proteinExistence type="inferred from homology"/>
<feature type="disulfide bond" evidence="19">
    <location>
        <begin position="121"/>
        <end position="136"/>
    </location>
</feature>
<dbReference type="GO" id="GO:0035804">
    <property type="term" value="F:structural constituent of egg coat"/>
    <property type="evidence" value="ECO:0007669"/>
    <property type="project" value="TreeGrafter"/>
</dbReference>
<dbReference type="PANTHER" id="PTHR23343:SF31">
    <property type="entry name" value="ZONA PELLUCIDA SPERM-BINDING PROTEIN 4"/>
    <property type="match status" value="1"/>
</dbReference>
<dbReference type="GO" id="GO:0035805">
    <property type="term" value="C:egg coat"/>
    <property type="evidence" value="ECO:0007669"/>
    <property type="project" value="UniProtKB-SubCell"/>
</dbReference>
<reference evidence="23" key="2">
    <citation type="submission" date="2025-08" db="UniProtKB">
        <authorList>
            <consortium name="Ensembl"/>
        </authorList>
    </citation>
    <scope>IDENTIFICATION</scope>
</reference>
<evidence type="ECO:0000256" key="1">
    <source>
        <dbReference type="ARBA" id="ARBA00004251"/>
    </source>
</evidence>
<dbReference type="SMART" id="SM00241">
    <property type="entry name" value="ZP"/>
    <property type="match status" value="1"/>
</dbReference>
<evidence type="ECO:0000256" key="4">
    <source>
        <dbReference type="ARBA" id="ARBA00022525"/>
    </source>
</evidence>
<dbReference type="InterPro" id="IPR017957">
    <property type="entry name" value="P_trefoil_CS"/>
</dbReference>
<dbReference type="SUPFAM" id="SSF57492">
    <property type="entry name" value="Trefoil"/>
    <property type="match status" value="1"/>
</dbReference>
<keyword evidence="3" id="KW-1003">Cell membrane</keyword>
<reference evidence="23" key="3">
    <citation type="submission" date="2025-09" db="UniProtKB">
        <authorList>
            <consortium name="Ensembl"/>
        </authorList>
    </citation>
    <scope>IDENTIFICATION</scope>
</reference>
<evidence type="ECO:0000256" key="18">
    <source>
        <dbReference type="ARBA" id="ARBA00042573"/>
    </source>
</evidence>
<keyword evidence="4" id="KW-0964">Secreted</keyword>
<protein>
    <recommendedName>
        <fullName evidence="16">Zona pellucida sperm-binding protein 4</fullName>
    </recommendedName>
    <alternativeName>
        <fullName evidence="18">Zona pellucida glycoprotein 4</fullName>
    </alternativeName>
    <alternativeName>
        <fullName evidence="17">Zona pellucida protein B</fullName>
    </alternativeName>
</protein>
<keyword evidence="7 20" id="KW-0812">Transmembrane</keyword>
<dbReference type="PROSITE" id="PS51448">
    <property type="entry name" value="P_TREFOIL_2"/>
    <property type="match status" value="1"/>
</dbReference>
<evidence type="ECO:0000256" key="6">
    <source>
        <dbReference type="ARBA" id="ARBA00022685"/>
    </source>
</evidence>
<keyword evidence="10 19" id="KW-1015">Disulfide bond</keyword>
<dbReference type="GO" id="GO:0060468">
    <property type="term" value="P:prevention of polyspermy"/>
    <property type="evidence" value="ECO:0007669"/>
    <property type="project" value="TreeGrafter"/>
</dbReference>
<dbReference type="Pfam" id="PF23344">
    <property type="entry name" value="ZP-N"/>
    <property type="match status" value="1"/>
</dbReference>
<dbReference type="Gene3D" id="4.10.110.10">
    <property type="entry name" value="Spasmolytic Protein, domain 1"/>
    <property type="match status" value="1"/>
</dbReference>
<dbReference type="Pfam" id="PF00088">
    <property type="entry name" value="Trefoil"/>
    <property type="match status" value="1"/>
</dbReference>
<evidence type="ECO:0000256" key="19">
    <source>
        <dbReference type="PROSITE-ProRule" id="PRU00779"/>
    </source>
</evidence>
<dbReference type="AlphaFoldDB" id="A0A670IF59"/>
<evidence type="ECO:0000256" key="2">
    <source>
        <dbReference type="ARBA" id="ARBA00010863"/>
    </source>
</evidence>
<dbReference type="Ensembl" id="ENSPMRT00000011050.1">
    <property type="protein sequence ID" value="ENSPMRP00000010376.1"/>
    <property type="gene ID" value="ENSPMRG00000006893.1"/>
</dbReference>
<name>A0A670IF59_PODMU</name>
<dbReference type="PROSITE" id="PS00025">
    <property type="entry name" value="P_TREFOIL_1"/>
    <property type="match status" value="1"/>
</dbReference>
<keyword evidence="6" id="KW-0165">Cleavage on pair of basic residues</keyword>
<evidence type="ECO:0000256" key="12">
    <source>
        <dbReference type="ARBA" id="ARBA00023180"/>
    </source>
</evidence>
<dbReference type="InterPro" id="IPR042235">
    <property type="entry name" value="ZP-C_dom"/>
</dbReference>
<dbReference type="CDD" id="cd00111">
    <property type="entry name" value="Trefoil"/>
    <property type="match status" value="1"/>
</dbReference>
<evidence type="ECO:0000256" key="13">
    <source>
        <dbReference type="ARBA" id="ARBA00023279"/>
    </source>
</evidence>
<comment type="caution">
    <text evidence="19">Lacks conserved residue(s) required for the propagation of feature annotation.</text>
</comment>
<dbReference type="Gene3D" id="2.60.40.4100">
    <property type="entry name" value="Zona pellucida, ZP-C domain"/>
    <property type="match status" value="1"/>
</dbReference>
<dbReference type="InterPro" id="IPR055356">
    <property type="entry name" value="ZP-N"/>
</dbReference>
<reference evidence="23 24" key="1">
    <citation type="journal article" date="2019" name="Proc. Natl. Acad. Sci. U.S.A.">
        <title>Regulatory changes in pterin and carotenoid genes underlie balanced color polymorphisms in the wall lizard.</title>
        <authorList>
            <person name="Andrade P."/>
            <person name="Pinho C."/>
            <person name="Perez I de Lanuza G."/>
            <person name="Afonso S."/>
            <person name="Brejcha J."/>
            <person name="Rubin C.J."/>
            <person name="Wallerman O."/>
            <person name="Pereira P."/>
            <person name="Sabatino S.J."/>
            <person name="Bellati A."/>
            <person name="Pellitteri-Rosa D."/>
            <person name="Bosakova Z."/>
            <person name="Bunikis I."/>
            <person name="Carretero M.A."/>
            <person name="Feiner N."/>
            <person name="Marsik P."/>
            <person name="Pauperio F."/>
            <person name="Salvi D."/>
            <person name="Soler L."/>
            <person name="While G.M."/>
            <person name="Uller T."/>
            <person name="Font E."/>
            <person name="Andersson L."/>
            <person name="Carneiro M."/>
        </authorList>
    </citation>
    <scope>NUCLEOTIDE SEQUENCE</scope>
</reference>
<feature type="domain" description="P-type" evidence="22">
    <location>
        <begin position="108"/>
        <end position="151"/>
    </location>
</feature>
<keyword evidence="13" id="KW-0278">Fertilization</keyword>
<dbReference type="Proteomes" id="UP000472272">
    <property type="component" value="Chromosome 4"/>
</dbReference>
<dbReference type="GeneTree" id="ENSGT00940000161188"/>
<dbReference type="PANTHER" id="PTHR23343">
    <property type="entry name" value="ZONA PELLUCIDA SPERM-BINDING PROTEIN"/>
    <property type="match status" value="1"/>
</dbReference>
<dbReference type="InterPro" id="IPR048290">
    <property type="entry name" value="ZP_chr"/>
</dbReference>
<evidence type="ECO:0000256" key="15">
    <source>
        <dbReference type="ARBA" id="ARBA00037545"/>
    </source>
</evidence>
<dbReference type="InterPro" id="IPR044913">
    <property type="entry name" value="P_trefoil_dom_sf"/>
</dbReference>
<dbReference type="PRINTS" id="PR00023">
    <property type="entry name" value="ZPELLUCIDA"/>
</dbReference>
<evidence type="ECO:0000256" key="17">
    <source>
        <dbReference type="ARBA" id="ARBA00042273"/>
    </source>
</evidence>
<evidence type="ECO:0000259" key="22">
    <source>
        <dbReference type="PROSITE" id="PS51448"/>
    </source>
</evidence>
<dbReference type="GO" id="GO:0007339">
    <property type="term" value="P:binding of sperm to zona pellucida"/>
    <property type="evidence" value="ECO:0007669"/>
    <property type="project" value="TreeGrafter"/>
</dbReference>
<evidence type="ECO:0000313" key="23">
    <source>
        <dbReference type="Ensembl" id="ENSPMRP00000010376.1"/>
    </source>
</evidence>
<comment type="function">
    <text evidence="15">Component of the zona pellucida, an extracellular matrix surrounding oocytes which mediates sperm binding, induction of the acrosome reaction and prevents post-fertilization polyspermy. The zona pellucida is composed of 3 to 4 glycoproteins, ZP1, ZP2, ZP3, and ZP4. ZP4 may act as a sperm receptor.</text>
</comment>
<keyword evidence="11" id="KW-0675">Receptor</keyword>
<comment type="similarity">
    <text evidence="2">Belongs to the ZP domain family. ZPB subfamily.</text>
</comment>
<evidence type="ECO:0000256" key="10">
    <source>
        <dbReference type="ARBA" id="ARBA00023157"/>
    </source>
</evidence>
<dbReference type="SMART" id="SM00018">
    <property type="entry name" value="PD"/>
    <property type="match status" value="1"/>
</dbReference>
<evidence type="ECO:0000256" key="9">
    <source>
        <dbReference type="ARBA" id="ARBA00023136"/>
    </source>
</evidence>
<dbReference type="InterPro" id="IPR055355">
    <property type="entry name" value="ZP-C"/>
</dbReference>
<evidence type="ECO:0000313" key="24">
    <source>
        <dbReference type="Proteomes" id="UP000472272"/>
    </source>
</evidence>
<keyword evidence="9 20" id="KW-0472">Membrane</keyword>
<dbReference type="Gene3D" id="2.60.40.3210">
    <property type="entry name" value="Zona pellucida, ZP-N domain"/>
    <property type="match status" value="1"/>
</dbReference>
<keyword evidence="8 20" id="KW-1133">Transmembrane helix</keyword>
<dbReference type="Pfam" id="PF00100">
    <property type="entry name" value="Zona_pellucida"/>
    <property type="match status" value="1"/>
</dbReference>